<gene>
    <name evidence="1" type="ORF">BLNAU_16064</name>
</gene>
<dbReference type="EMBL" id="JARBJD010000165">
    <property type="protein sequence ID" value="KAK2948958.1"/>
    <property type="molecule type" value="Genomic_DNA"/>
</dbReference>
<comment type="caution">
    <text evidence="1">The sequence shown here is derived from an EMBL/GenBank/DDBJ whole genome shotgun (WGS) entry which is preliminary data.</text>
</comment>
<evidence type="ECO:0000313" key="1">
    <source>
        <dbReference type="EMBL" id="KAK2948958.1"/>
    </source>
</evidence>
<proteinExistence type="predicted"/>
<accession>A0ABQ9X909</accession>
<evidence type="ECO:0000313" key="2">
    <source>
        <dbReference type="Proteomes" id="UP001281761"/>
    </source>
</evidence>
<keyword evidence="2" id="KW-1185">Reference proteome</keyword>
<sequence>MRVYYLLARLTRVSVAVVSRIMVPTFLSKSLSLVSTADDDLTLNVLHVLYNSAVAGQDFSRFEVENGVTGPLLQYLLECQPAWVRRSDKSCCGRLELEERRKQTISKSLLLLTKLIKISFPDTLKHLVVTACVPYFLSRDRHVQLLALQYAHLFVPKSEMGYFLQFSLPNNQMNASDQTRIPVLLFLVDLLREKQMEYEQNVRAYHVFQRACADIRNQLKYPKGMTQPEPSCLGTVEGEVMMVLQTYLKTIGTLLAIFGELAYLLKEHEQVCALFVNIV</sequence>
<name>A0ABQ9X909_9EUKA</name>
<organism evidence="1 2">
    <name type="scientific">Blattamonas nauphoetae</name>
    <dbReference type="NCBI Taxonomy" id="2049346"/>
    <lineage>
        <taxon>Eukaryota</taxon>
        <taxon>Metamonada</taxon>
        <taxon>Preaxostyla</taxon>
        <taxon>Oxymonadida</taxon>
        <taxon>Blattamonas</taxon>
    </lineage>
</organism>
<dbReference type="Proteomes" id="UP001281761">
    <property type="component" value="Unassembled WGS sequence"/>
</dbReference>
<protein>
    <submittedName>
        <fullName evidence="1">Uncharacterized protein</fullName>
    </submittedName>
</protein>
<reference evidence="1 2" key="1">
    <citation type="journal article" date="2022" name="bioRxiv">
        <title>Genomics of Preaxostyla Flagellates Illuminates Evolutionary Transitions and the Path Towards Mitochondrial Loss.</title>
        <authorList>
            <person name="Novak L.V.F."/>
            <person name="Treitli S.C."/>
            <person name="Pyrih J."/>
            <person name="Halakuc P."/>
            <person name="Pipaliya S.V."/>
            <person name="Vacek V."/>
            <person name="Brzon O."/>
            <person name="Soukal P."/>
            <person name="Eme L."/>
            <person name="Dacks J.B."/>
            <person name="Karnkowska A."/>
            <person name="Elias M."/>
            <person name="Hampl V."/>
        </authorList>
    </citation>
    <scope>NUCLEOTIDE SEQUENCE [LARGE SCALE GENOMIC DNA]</scope>
    <source>
        <strain evidence="1">NAU3</strain>
        <tissue evidence="1">Gut</tissue>
    </source>
</reference>